<dbReference type="InterPro" id="IPR037353">
    <property type="entry name" value="ASH2"/>
</dbReference>
<feature type="region of interest" description="Disordered" evidence="3">
    <location>
        <begin position="68"/>
        <end position="191"/>
    </location>
</feature>
<feature type="compositionally biased region" description="Acidic residues" evidence="3">
    <location>
        <begin position="155"/>
        <end position="172"/>
    </location>
</feature>
<dbReference type="PROSITE" id="PS50188">
    <property type="entry name" value="B302_SPRY"/>
    <property type="match status" value="1"/>
</dbReference>
<dbReference type="InterPro" id="IPR043136">
    <property type="entry name" value="B30.2/SPRY_sf"/>
</dbReference>
<accession>A0A7I4AH74</accession>
<evidence type="ECO:0000256" key="1">
    <source>
        <dbReference type="ARBA" id="ARBA00004123"/>
    </source>
</evidence>
<dbReference type="AlphaFoldDB" id="A0A7I4AH74"/>
<dbReference type="PANTHER" id="PTHR10598">
    <property type="entry name" value="SET1/ASH2 HISTONE METHYLTRANSFERASE COMPLEX SUBUNIT ASH2"/>
    <property type="match status" value="1"/>
</dbReference>
<reference evidence="5" key="3">
    <citation type="submission" date="2020-12" db="UniProtKB">
        <authorList>
            <consortium name="EnsemblPlants"/>
        </authorList>
    </citation>
    <scope>IDENTIFICATION</scope>
</reference>
<evidence type="ECO:0000313" key="6">
    <source>
        <dbReference type="Proteomes" id="UP000006727"/>
    </source>
</evidence>
<dbReference type="PANTHER" id="PTHR10598:SF0">
    <property type="entry name" value="SET1_ASH2 HISTONE METHYLTRANSFERASE COMPLEX SUBUNIT ASH2"/>
    <property type="match status" value="1"/>
</dbReference>
<reference evidence="5 6" key="1">
    <citation type="journal article" date="2008" name="Science">
        <title>The Physcomitrella genome reveals evolutionary insights into the conquest of land by plants.</title>
        <authorList>
            <person name="Rensing S."/>
            <person name="Lang D."/>
            <person name="Zimmer A."/>
            <person name="Terry A."/>
            <person name="Salamov A."/>
            <person name="Shapiro H."/>
            <person name="Nishiyama T."/>
            <person name="Perroud P.-F."/>
            <person name="Lindquist E."/>
            <person name="Kamisugi Y."/>
            <person name="Tanahashi T."/>
            <person name="Sakakibara K."/>
            <person name="Fujita T."/>
            <person name="Oishi K."/>
            <person name="Shin-I T."/>
            <person name="Kuroki Y."/>
            <person name="Toyoda A."/>
            <person name="Suzuki Y."/>
            <person name="Hashimoto A."/>
            <person name="Yamaguchi K."/>
            <person name="Sugano A."/>
            <person name="Kohara Y."/>
            <person name="Fujiyama A."/>
            <person name="Anterola A."/>
            <person name="Aoki S."/>
            <person name="Ashton N."/>
            <person name="Barbazuk W.B."/>
            <person name="Barker E."/>
            <person name="Bennetzen J."/>
            <person name="Bezanilla M."/>
            <person name="Blankenship R."/>
            <person name="Cho S.H."/>
            <person name="Dutcher S."/>
            <person name="Estelle M."/>
            <person name="Fawcett J.A."/>
            <person name="Gundlach H."/>
            <person name="Hanada K."/>
            <person name="Heyl A."/>
            <person name="Hicks K.A."/>
            <person name="Hugh J."/>
            <person name="Lohr M."/>
            <person name="Mayer K."/>
            <person name="Melkozernov A."/>
            <person name="Murata T."/>
            <person name="Nelson D."/>
            <person name="Pils B."/>
            <person name="Prigge M."/>
            <person name="Reiss B."/>
            <person name="Renner T."/>
            <person name="Rombauts S."/>
            <person name="Rushton P."/>
            <person name="Sanderfoot A."/>
            <person name="Schween G."/>
            <person name="Shiu S.-H."/>
            <person name="Stueber K."/>
            <person name="Theodoulou F.L."/>
            <person name="Tu H."/>
            <person name="Van de Peer Y."/>
            <person name="Verrier P.J."/>
            <person name="Waters E."/>
            <person name="Wood A."/>
            <person name="Yang L."/>
            <person name="Cove D."/>
            <person name="Cuming A."/>
            <person name="Hasebe M."/>
            <person name="Lucas S."/>
            <person name="Mishler D.B."/>
            <person name="Reski R."/>
            <person name="Grigoriev I."/>
            <person name="Quatrano R.S."/>
            <person name="Boore J.L."/>
        </authorList>
    </citation>
    <scope>NUCLEOTIDE SEQUENCE [LARGE SCALE GENOMIC DNA]</scope>
    <source>
        <strain evidence="5 6">cv. Gransden 2004</strain>
    </source>
</reference>
<dbReference type="InterPro" id="IPR013320">
    <property type="entry name" value="ConA-like_dom_sf"/>
</dbReference>
<feature type="region of interest" description="Disordered" evidence="3">
    <location>
        <begin position="1"/>
        <end position="45"/>
    </location>
</feature>
<evidence type="ECO:0000313" key="5">
    <source>
        <dbReference type="EnsemblPlants" id="Pp3c12_10080V3.4"/>
    </source>
</evidence>
<dbReference type="FunFam" id="2.60.120.920:FF:000043">
    <property type="entry name" value="Protein TRAUCO"/>
    <property type="match status" value="1"/>
</dbReference>
<keyword evidence="6" id="KW-1185">Reference proteome</keyword>
<reference evidence="5 6" key="2">
    <citation type="journal article" date="2018" name="Plant J.">
        <title>The Physcomitrella patens chromosome-scale assembly reveals moss genome structure and evolution.</title>
        <authorList>
            <person name="Lang D."/>
            <person name="Ullrich K.K."/>
            <person name="Murat F."/>
            <person name="Fuchs J."/>
            <person name="Jenkins J."/>
            <person name="Haas F.B."/>
            <person name="Piednoel M."/>
            <person name="Gundlach H."/>
            <person name="Van Bel M."/>
            <person name="Meyberg R."/>
            <person name="Vives C."/>
            <person name="Morata J."/>
            <person name="Symeonidi A."/>
            <person name="Hiss M."/>
            <person name="Muchero W."/>
            <person name="Kamisugi Y."/>
            <person name="Saleh O."/>
            <person name="Blanc G."/>
            <person name="Decker E.L."/>
            <person name="van Gessel N."/>
            <person name="Grimwood J."/>
            <person name="Hayes R.D."/>
            <person name="Graham S.W."/>
            <person name="Gunter L.E."/>
            <person name="McDaniel S.F."/>
            <person name="Hoernstein S.N.W."/>
            <person name="Larsson A."/>
            <person name="Li F.W."/>
            <person name="Perroud P.F."/>
            <person name="Phillips J."/>
            <person name="Ranjan P."/>
            <person name="Rokshar D.S."/>
            <person name="Rothfels C.J."/>
            <person name="Schneider L."/>
            <person name="Shu S."/>
            <person name="Stevenson D.W."/>
            <person name="Thummler F."/>
            <person name="Tillich M."/>
            <person name="Villarreal Aguilar J.C."/>
            <person name="Widiez T."/>
            <person name="Wong G.K."/>
            <person name="Wymore A."/>
            <person name="Zhang Y."/>
            <person name="Zimmer A.D."/>
            <person name="Quatrano R.S."/>
            <person name="Mayer K.F.X."/>
            <person name="Goodstein D."/>
            <person name="Casacuberta J.M."/>
            <person name="Vandepoele K."/>
            <person name="Reski R."/>
            <person name="Cuming A.C."/>
            <person name="Tuskan G.A."/>
            <person name="Maumus F."/>
            <person name="Salse J."/>
            <person name="Schmutz J."/>
            <person name="Rensing S.A."/>
        </authorList>
    </citation>
    <scope>NUCLEOTIDE SEQUENCE [LARGE SCALE GENOMIC DNA]</scope>
    <source>
        <strain evidence="5 6">cv. Gransden 2004</strain>
    </source>
</reference>
<organism evidence="5 6">
    <name type="scientific">Physcomitrium patens</name>
    <name type="common">Spreading-leaved earth moss</name>
    <name type="synonym">Physcomitrella patens</name>
    <dbReference type="NCBI Taxonomy" id="3218"/>
    <lineage>
        <taxon>Eukaryota</taxon>
        <taxon>Viridiplantae</taxon>
        <taxon>Streptophyta</taxon>
        <taxon>Embryophyta</taxon>
        <taxon>Bryophyta</taxon>
        <taxon>Bryophytina</taxon>
        <taxon>Bryopsida</taxon>
        <taxon>Funariidae</taxon>
        <taxon>Funariales</taxon>
        <taxon>Funariaceae</taxon>
        <taxon>Physcomitrium</taxon>
    </lineage>
</organism>
<name>A0A7I4AH74_PHYPA</name>
<dbReference type="SMART" id="SM00449">
    <property type="entry name" value="SPRY"/>
    <property type="match status" value="1"/>
</dbReference>
<feature type="compositionally biased region" description="Basic residues" evidence="3">
    <location>
        <begin position="231"/>
        <end position="241"/>
    </location>
</feature>
<dbReference type="GO" id="GO:0048188">
    <property type="term" value="C:Set1C/COMPASS complex"/>
    <property type="evidence" value="ECO:0007669"/>
    <property type="project" value="InterPro"/>
</dbReference>
<feature type="domain" description="B30.2/SPRY" evidence="4">
    <location>
        <begin position="249"/>
        <end position="433"/>
    </location>
</feature>
<dbReference type="EnsemblPlants" id="Pp3c12_10080V3.4">
    <property type="protein sequence ID" value="Pp3c12_10080V3.4"/>
    <property type="gene ID" value="Pp3c12_10080"/>
</dbReference>
<feature type="region of interest" description="Disordered" evidence="3">
    <location>
        <begin position="221"/>
        <end position="250"/>
    </location>
</feature>
<dbReference type="InterPro" id="IPR001870">
    <property type="entry name" value="B30.2/SPRY"/>
</dbReference>
<feature type="compositionally biased region" description="Basic and acidic residues" evidence="3">
    <location>
        <begin position="102"/>
        <end position="125"/>
    </location>
</feature>
<gene>
    <name evidence="5" type="primary">LOC112289819</name>
</gene>
<feature type="compositionally biased region" description="Basic and acidic residues" evidence="3">
    <location>
        <begin position="69"/>
        <end position="90"/>
    </location>
</feature>
<dbReference type="Gramene" id="Pp3c12_10080V3.4">
    <property type="protein sequence ID" value="Pp3c12_10080V3.4"/>
    <property type="gene ID" value="Pp3c12_10080"/>
</dbReference>
<proteinExistence type="predicted"/>
<dbReference type="Pfam" id="PF00622">
    <property type="entry name" value="SPRY"/>
    <property type="match status" value="1"/>
</dbReference>
<dbReference type="EMBL" id="ABEU02000012">
    <property type="status" value="NOT_ANNOTATED_CDS"/>
    <property type="molecule type" value="Genomic_DNA"/>
</dbReference>
<keyword evidence="2" id="KW-0539">Nucleus</keyword>
<dbReference type="Gene3D" id="2.60.120.920">
    <property type="match status" value="1"/>
</dbReference>
<dbReference type="InterPro" id="IPR003877">
    <property type="entry name" value="SPRY_dom"/>
</dbReference>
<dbReference type="SUPFAM" id="SSF49899">
    <property type="entry name" value="Concanavalin A-like lectins/glucanases"/>
    <property type="match status" value="1"/>
</dbReference>
<evidence type="ECO:0000256" key="2">
    <source>
        <dbReference type="ARBA" id="ARBA00023242"/>
    </source>
</evidence>
<comment type="subcellular location">
    <subcellularLocation>
        <location evidence="1">Nucleus</location>
    </subcellularLocation>
</comment>
<evidence type="ECO:0000259" key="4">
    <source>
        <dbReference type="PROSITE" id="PS50188"/>
    </source>
</evidence>
<protein>
    <recommendedName>
        <fullName evidence="4">B30.2/SPRY domain-containing protein</fullName>
    </recommendedName>
</protein>
<dbReference type="Proteomes" id="UP000006727">
    <property type="component" value="Chromosome 12"/>
</dbReference>
<evidence type="ECO:0000256" key="3">
    <source>
        <dbReference type="SAM" id="MobiDB-lite"/>
    </source>
</evidence>
<dbReference type="CDD" id="cd12872">
    <property type="entry name" value="SPRY_Ash2"/>
    <property type="match status" value="1"/>
</dbReference>
<sequence>MEIGEQQEDSAGLNTGDKKRGIGTMESGEEQGGEYTVATKPDEHQEEKAIEALVEKEDAVMDSLPVEVETDKLRAEREKAPDNAEERVVHEAAGGLGFPSEKTVRVSDGDKVRDAGQHNVGERNGVEQQVQEKGGAEGHGEDDGQAEVDATMADNDADTEVEMAEAPGEAEGEEQRPAGEQPAGDETNGARMVRVGVKRNGSAALDNTDGAGGEVVVKRPKKKANVWSKSSTRKTSRKSKPVKIPSGEKKEECIEVNPTQRYLLEERNGIQLSKDQKAEKVELSLDKLQASSEKGYRMVRATRGISEGAWYFEIVVKDLGKTGHTRLGWSTWKGDLQAPVGFDANSYAFRDVDGSKVHQAIREPYASAYAEGDVIGFYINLPDGAKYASKYELYVNKATRAVFRVPLEKEDGPPKCVPGSEVSFFKNGVCQGVAYRDIFAGEYYPAASMLLHLKVWRRRTLKSLLQPTVAKNPKSPTQQMLLEVNKEWQQNEETVAQKVVLLLELVVVVAYGLKGQQMIKSVSNAQDCLQRKCPFPRALKR</sequence>